<name>A0A953NBD9_9BURK</name>
<dbReference type="EMBL" id="JAHXRI010000010">
    <property type="protein sequence ID" value="MBZ1351248.1"/>
    <property type="molecule type" value="Genomic_DNA"/>
</dbReference>
<feature type="region of interest" description="Disordered" evidence="2">
    <location>
        <begin position="28"/>
        <end position="75"/>
    </location>
</feature>
<organism evidence="4 5">
    <name type="scientific">Zwartia hollandica</name>
    <dbReference type="NCBI Taxonomy" id="324606"/>
    <lineage>
        <taxon>Bacteria</taxon>
        <taxon>Pseudomonadati</taxon>
        <taxon>Pseudomonadota</taxon>
        <taxon>Betaproteobacteria</taxon>
        <taxon>Burkholderiales</taxon>
        <taxon>Alcaligenaceae</taxon>
        <taxon>Zwartia</taxon>
    </lineage>
</organism>
<feature type="compositionally biased region" description="Polar residues" evidence="2">
    <location>
        <begin position="49"/>
        <end position="59"/>
    </location>
</feature>
<feature type="repeat" description="TPR" evidence="1">
    <location>
        <begin position="176"/>
        <end position="209"/>
    </location>
</feature>
<dbReference type="Proteomes" id="UP000739565">
    <property type="component" value="Unassembled WGS sequence"/>
</dbReference>
<comment type="caution">
    <text evidence="4">The sequence shown here is derived from an EMBL/GenBank/DDBJ whole genome shotgun (WGS) entry which is preliminary data.</text>
</comment>
<protein>
    <submittedName>
        <fullName evidence="4">Tetratricopeptide repeat protein</fullName>
    </submittedName>
</protein>
<evidence type="ECO:0000313" key="5">
    <source>
        <dbReference type="Proteomes" id="UP000739565"/>
    </source>
</evidence>
<dbReference type="InterPro" id="IPR011990">
    <property type="entry name" value="TPR-like_helical_dom_sf"/>
</dbReference>
<dbReference type="PROSITE" id="PS50005">
    <property type="entry name" value="TPR"/>
    <property type="match status" value="1"/>
</dbReference>
<evidence type="ECO:0000313" key="4">
    <source>
        <dbReference type="EMBL" id="MBZ1351248.1"/>
    </source>
</evidence>
<keyword evidence="5" id="KW-1185">Reference proteome</keyword>
<proteinExistence type="predicted"/>
<accession>A0A953NBD9</accession>
<dbReference type="Gene3D" id="1.25.40.10">
    <property type="entry name" value="Tetratricopeptide repeat domain"/>
    <property type="match status" value="1"/>
</dbReference>
<dbReference type="AlphaFoldDB" id="A0A953NBD9"/>
<keyword evidence="3" id="KW-0732">Signal</keyword>
<dbReference type="RefSeq" id="WP_259661658.1">
    <property type="nucleotide sequence ID" value="NZ_JAHXRI010000010.1"/>
</dbReference>
<dbReference type="InterPro" id="IPR019734">
    <property type="entry name" value="TPR_rpt"/>
</dbReference>
<dbReference type="SUPFAM" id="SSF48452">
    <property type="entry name" value="TPR-like"/>
    <property type="match status" value="1"/>
</dbReference>
<feature type="signal peptide" evidence="3">
    <location>
        <begin position="1"/>
        <end position="26"/>
    </location>
</feature>
<feature type="chain" id="PRO_5037200383" evidence="3">
    <location>
        <begin position="27"/>
        <end position="255"/>
    </location>
</feature>
<reference evidence="4" key="1">
    <citation type="submission" date="2021-07" db="EMBL/GenBank/DDBJ databases">
        <title>New genus and species of the family Alcaligenaceae.</title>
        <authorList>
            <person name="Hahn M.W."/>
        </authorList>
    </citation>
    <scope>NUCLEOTIDE SEQUENCE</scope>
    <source>
        <strain evidence="4">LF4-65</strain>
    </source>
</reference>
<evidence type="ECO:0000256" key="1">
    <source>
        <dbReference type="PROSITE-ProRule" id="PRU00339"/>
    </source>
</evidence>
<evidence type="ECO:0000256" key="3">
    <source>
        <dbReference type="SAM" id="SignalP"/>
    </source>
</evidence>
<gene>
    <name evidence="4" type="ORF">KZZ10_11385</name>
</gene>
<keyword evidence="1" id="KW-0802">TPR repeat</keyword>
<evidence type="ECO:0000256" key="2">
    <source>
        <dbReference type="SAM" id="MobiDB-lite"/>
    </source>
</evidence>
<dbReference type="Pfam" id="PF14559">
    <property type="entry name" value="TPR_19"/>
    <property type="match status" value="1"/>
</dbReference>
<sequence>MNLPKSIASVLVATCVVALWPMHAQAQSTYPGTPGRNINPLANDPVEPSTRQTPRQQLPSAVPGSGPELIIGDKPPEGGWDGLAKVLDAIAPGIDTRIPLSPAEVSQRIEGLIRTGRLKEALDAVEKRQAIEANRHTPGTDVQLMFLHARLLTELKRLPEAEAIYQRMTMRFPELPEPWNNLADLYVKRDELEQARRALEMSIMINPNSSMTQANLGDVQLILALRAYERAVKAGATDLRPRIRSVTDIIESTKK</sequence>